<evidence type="ECO:0000259" key="11">
    <source>
        <dbReference type="PROSITE" id="PS51755"/>
    </source>
</evidence>
<evidence type="ECO:0000259" key="10">
    <source>
        <dbReference type="PROSITE" id="PS50110"/>
    </source>
</evidence>
<dbReference type="CDD" id="cd17574">
    <property type="entry name" value="REC_OmpR"/>
    <property type="match status" value="1"/>
</dbReference>
<reference evidence="12 13" key="1">
    <citation type="submission" date="2018-01" db="EMBL/GenBank/DDBJ databases">
        <title>Metagenomic assembled genomes from two thermal pools in the Uzon Caldera, Kamchatka, Russia.</title>
        <authorList>
            <person name="Wilkins L."/>
            <person name="Ettinger C."/>
        </authorList>
    </citation>
    <scope>NUCLEOTIDE SEQUENCE [LARGE SCALE GENOMIC DNA]</scope>
    <source>
        <strain evidence="12">ZAV-05</strain>
    </source>
</reference>
<sequence>MACKFLIIDDDYEILDMLKILLEVEGYEVDTASNGFTGLEKLNKNSYDLILLDLNLPDIDGEQVCKVIRKNSELPILILSAKESVTNKVLCLEYGADDYITKPFQNIELIARIKAILRRCACDHGTDEENTNILCYKNFIIDIENMIVKRDDEVINFTPKEFEIFLYLVKNKGKIVSRDKMIKELWGKDNLYKWSRSIDVHIQHIRQKIEKSSKGHLYLKTVSGVGYKLEE</sequence>
<dbReference type="PROSITE" id="PS51755">
    <property type="entry name" value="OMPR_PHOB"/>
    <property type="match status" value="1"/>
</dbReference>
<keyword evidence="4" id="KW-0805">Transcription regulation</keyword>
<dbReference type="Pfam" id="PF00486">
    <property type="entry name" value="Trans_reg_C"/>
    <property type="match status" value="1"/>
</dbReference>
<feature type="domain" description="OmpR/PhoB-type" evidence="11">
    <location>
        <begin position="131"/>
        <end position="231"/>
    </location>
</feature>
<feature type="modified residue" description="4-aspartylphosphate" evidence="8">
    <location>
        <position position="53"/>
    </location>
</feature>
<dbReference type="PANTHER" id="PTHR48111">
    <property type="entry name" value="REGULATOR OF RPOS"/>
    <property type="match status" value="1"/>
</dbReference>
<accession>A0A2J6WKA6</accession>
<feature type="DNA-binding region" description="OmpR/PhoB-type" evidence="9">
    <location>
        <begin position="131"/>
        <end position="231"/>
    </location>
</feature>
<evidence type="ECO:0000256" key="2">
    <source>
        <dbReference type="ARBA" id="ARBA00022553"/>
    </source>
</evidence>
<dbReference type="Gene3D" id="3.40.50.2300">
    <property type="match status" value="1"/>
</dbReference>
<dbReference type="InterPro" id="IPR011006">
    <property type="entry name" value="CheY-like_superfamily"/>
</dbReference>
<dbReference type="SUPFAM" id="SSF52172">
    <property type="entry name" value="CheY-like"/>
    <property type="match status" value="1"/>
</dbReference>
<evidence type="ECO:0000256" key="8">
    <source>
        <dbReference type="PROSITE-ProRule" id="PRU00169"/>
    </source>
</evidence>
<keyword evidence="3" id="KW-0902">Two-component regulatory system</keyword>
<evidence type="ECO:0000256" key="6">
    <source>
        <dbReference type="ARBA" id="ARBA00023163"/>
    </source>
</evidence>
<dbReference type="PANTHER" id="PTHR48111:SF73">
    <property type="entry name" value="ALKALINE PHOSPHATASE SYNTHESIS TRANSCRIPTIONAL REGULATORY PROTEIN PHOP"/>
    <property type="match status" value="1"/>
</dbReference>
<evidence type="ECO:0000256" key="7">
    <source>
        <dbReference type="ARBA" id="ARBA00024735"/>
    </source>
</evidence>
<dbReference type="GO" id="GO:0006355">
    <property type="term" value="P:regulation of DNA-templated transcription"/>
    <property type="evidence" value="ECO:0007669"/>
    <property type="project" value="InterPro"/>
</dbReference>
<keyword evidence="5 9" id="KW-0238">DNA-binding</keyword>
<dbReference type="FunFam" id="3.40.50.2300:FF:000001">
    <property type="entry name" value="DNA-binding response regulator PhoB"/>
    <property type="match status" value="1"/>
</dbReference>
<dbReference type="AlphaFoldDB" id="A0A2J6WKA6"/>
<dbReference type="Gene3D" id="6.10.250.690">
    <property type="match status" value="1"/>
</dbReference>
<name>A0A2J6WKA6_9BACT</name>
<dbReference type="GO" id="GO:0000156">
    <property type="term" value="F:phosphorelay response regulator activity"/>
    <property type="evidence" value="ECO:0007669"/>
    <property type="project" value="TreeGrafter"/>
</dbReference>
<dbReference type="CDD" id="cd00383">
    <property type="entry name" value="trans_reg_C"/>
    <property type="match status" value="1"/>
</dbReference>
<dbReference type="SMART" id="SM00448">
    <property type="entry name" value="REC"/>
    <property type="match status" value="1"/>
</dbReference>
<gene>
    <name evidence="12" type="ORF">C0187_04755</name>
</gene>
<dbReference type="InterPro" id="IPR039420">
    <property type="entry name" value="WalR-like"/>
</dbReference>
<evidence type="ECO:0000256" key="4">
    <source>
        <dbReference type="ARBA" id="ARBA00023015"/>
    </source>
</evidence>
<evidence type="ECO:0000256" key="3">
    <source>
        <dbReference type="ARBA" id="ARBA00023012"/>
    </source>
</evidence>
<protein>
    <recommendedName>
        <fullName evidence="1">Phosphate regulon transcriptional regulatory protein PhoB</fullName>
    </recommendedName>
</protein>
<evidence type="ECO:0000256" key="9">
    <source>
        <dbReference type="PROSITE-ProRule" id="PRU01091"/>
    </source>
</evidence>
<dbReference type="GO" id="GO:0032993">
    <property type="term" value="C:protein-DNA complex"/>
    <property type="evidence" value="ECO:0007669"/>
    <property type="project" value="TreeGrafter"/>
</dbReference>
<dbReference type="InterPro" id="IPR001789">
    <property type="entry name" value="Sig_transdc_resp-reg_receiver"/>
</dbReference>
<dbReference type="InterPro" id="IPR036388">
    <property type="entry name" value="WH-like_DNA-bd_sf"/>
</dbReference>
<dbReference type="PROSITE" id="PS50110">
    <property type="entry name" value="RESPONSE_REGULATORY"/>
    <property type="match status" value="1"/>
</dbReference>
<dbReference type="FunFam" id="1.10.10.10:FF:000018">
    <property type="entry name" value="DNA-binding response regulator ResD"/>
    <property type="match status" value="1"/>
</dbReference>
<comment type="function">
    <text evidence="7">This protein is a positive regulator for the phosphate regulon. Transcription of this operon is positively regulated by PhoB and PhoR when phosphate is limited.</text>
</comment>
<dbReference type="Pfam" id="PF00072">
    <property type="entry name" value="Response_reg"/>
    <property type="match status" value="1"/>
</dbReference>
<dbReference type="GO" id="GO:0005829">
    <property type="term" value="C:cytosol"/>
    <property type="evidence" value="ECO:0007669"/>
    <property type="project" value="TreeGrafter"/>
</dbReference>
<keyword evidence="6" id="KW-0804">Transcription</keyword>
<evidence type="ECO:0000256" key="1">
    <source>
        <dbReference type="ARBA" id="ARBA00013332"/>
    </source>
</evidence>
<proteinExistence type="predicted"/>
<comment type="caution">
    <text evidence="12">The sequence shown here is derived from an EMBL/GenBank/DDBJ whole genome shotgun (WGS) entry which is preliminary data.</text>
</comment>
<evidence type="ECO:0000313" key="12">
    <source>
        <dbReference type="EMBL" id="PMP70832.1"/>
    </source>
</evidence>
<organism evidence="12 13">
    <name type="scientific">Calditerrivibrio nitroreducens</name>
    <dbReference type="NCBI Taxonomy" id="477976"/>
    <lineage>
        <taxon>Bacteria</taxon>
        <taxon>Pseudomonadati</taxon>
        <taxon>Deferribacterota</taxon>
        <taxon>Deferribacteres</taxon>
        <taxon>Deferribacterales</taxon>
        <taxon>Calditerrivibrionaceae</taxon>
    </lineage>
</organism>
<dbReference type="Gene3D" id="1.10.10.10">
    <property type="entry name" value="Winged helix-like DNA-binding domain superfamily/Winged helix DNA-binding domain"/>
    <property type="match status" value="1"/>
</dbReference>
<keyword evidence="2 8" id="KW-0597">Phosphoprotein</keyword>
<feature type="domain" description="Response regulatory" evidence="10">
    <location>
        <begin position="4"/>
        <end position="117"/>
    </location>
</feature>
<dbReference type="Proteomes" id="UP000242881">
    <property type="component" value="Unassembled WGS sequence"/>
</dbReference>
<dbReference type="SMART" id="SM00862">
    <property type="entry name" value="Trans_reg_C"/>
    <property type="match status" value="1"/>
</dbReference>
<dbReference type="InterPro" id="IPR001867">
    <property type="entry name" value="OmpR/PhoB-type_DNA-bd"/>
</dbReference>
<dbReference type="GO" id="GO:0000976">
    <property type="term" value="F:transcription cis-regulatory region binding"/>
    <property type="evidence" value="ECO:0007669"/>
    <property type="project" value="TreeGrafter"/>
</dbReference>
<evidence type="ECO:0000313" key="13">
    <source>
        <dbReference type="Proteomes" id="UP000242881"/>
    </source>
</evidence>
<evidence type="ECO:0000256" key="5">
    <source>
        <dbReference type="ARBA" id="ARBA00023125"/>
    </source>
</evidence>
<dbReference type="EMBL" id="PNIN01000048">
    <property type="protein sequence ID" value="PMP70832.1"/>
    <property type="molecule type" value="Genomic_DNA"/>
</dbReference>